<evidence type="ECO:0000313" key="2">
    <source>
        <dbReference type="EMBL" id="WWA47370.1"/>
    </source>
</evidence>
<proteinExistence type="predicted"/>
<dbReference type="EMBL" id="CP144918">
    <property type="protein sequence ID" value="WWA47370.1"/>
    <property type="molecule type" value="Genomic_DNA"/>
</dbReference>
<name>A0ABZ2DAJ2_9SPHN</name>
<organism evidence="2 3">
    <name type="scientific">Pelagerythrobacter marensis</name>
    <dbReference type="NCBI Taxonomy" id="543877"/>
    <lineage>
        <taxon>Bacteria</taxon>
        <taxon>Pseudomonadati</taxon>
        <taxon>Pseudomonadota</taxon>
        <taxon>Alphaproteobacteria</taxon>
        <taxon>Sphingomonadales</taxon>
        <taxon>Erythrobacteraceae</taxon>
        <taxon>Pelagerythrobacter</taxon>
    </lineage>
</organism>
<feature type="domain" description="DUF1989" evidence="1">
    <location>
        <begin position="14"/>
        <end position="179"/>
    </location>
</feature>
<dbReference type="PANTHER" id="PTHR31527">
    <property type="entry name" value="RE64534P"/>
    <property type="match status" value="1"/>
</dbReference>
<dbReference type="InterPro" id="IPR018959">
    <property type="entry name" value="DUF1989"/>
</dbReference>
<reference evidence="2 3" key="1">
    <citation type="submission" date="2024-02" db="EMBL/GenBank/DDBJ databases">
        <title>The whole genome sequence of five bacterial samples isolated from Abu Dhabi Sabkha-shore region.</title>
        <authorList>
            <person name="Sudalaimuthuasari N."/>
            <person name="Sarfraz B."/>
            <person name="Tuyisabe J.D."/>
            <person name="Mugisha Ntwali L.D.M."/>
            <person name="Ali A.I.A.A."/>
            <person name="Almansoori S.Z.A."/>
            <person name="Alajami H.S.A."/>
            <person name="Almeqbaali A.A.S."/>
            <person name="Kundu B."/>
            <person name="Saeed E.E."/>
            <person name="Sukumarinath V."/>
            <person name="Mishra A.K."/>
            <person name="Hazzouri K.M."/>
            <person name="Almaskari R."/>
            <person name="Sharma A.K."/>
            <person name="Amiri K.M.A."/>
        </authorList>
    </citation>
    <scope>NUCLEOTIDE SEQUENCE [LARGE SCALE GENOMIC DNA]</scope>
    <source>
        <strain evidence="3">kcgeb_sd</strain>
    </source>
</reference>
<evidence type="ECO:0000313" key="3">
    <source>
        <dbReference type="Proteomes" id="UP001335183"/>
    </source>
</evidence>
<keyword evidence="3" id="KW-1185">Reference proteome</keyword>
<dbReference type="Proteomes" id="UP001335183">
    <property type="component" value="Chromosome"/>
</dbReference>
<protein>
    <submittedName>
        <fullName evidence="2">Urea carboxylase-associated family protein</fullName>
    </submittedName>
</protein>
<dbReference type="Pfam" id="PF09347">
    <property type="entry name" value="DUF1989"/>
    <property type="match status" value="1"/>
</dbReference>
<dbReference type="PANTHER" id="PTHR31527:SF0">
    <property type="entry name" value="RE64534P"/>
    <property type="match status" value="1"/>
</dbReference>
<gene>
    <name evidence="2" type="ORF">V5F89_00200</name>
</gene>
<sequence>MPVPRPPHGGVTRRIPPRSGTAFLLDEGDELVVLDPEGGQVGDLVAYARDDVREVISNGRTFDYEETISLTAGNVLWSNRSRRMLEIVEDTAGCHDFLLTPCSVDTFRHFYPDKPVHRGCFGNLAEALVPYGIGEDAIPTAFNIFMNVPVDPAGGKIAVLPPSTRPGDRIRLRALMPLVIGLTACSAYASNGGSFKPIDYRIEPAGNRGRPERF</sequence>
<accession>A0ABZ2DAJ2</accession>
<evidence type="ECO:0000259" key="1">
    <source>
        <dbReference type="Pfam" id="PF09347"/>
    </source>
</evidence>